<accession>A0A7K0KKA0</accession>
<keyword evidence="2" id="KW-0812">Transmembrane</keyword>
<organism evidence="3 4">
    <name type="scientific">Hallella mizrahii</name>
    <dbReference type="NCBI Taxonomy" id="2606637"/>
    <lineage>
        <taxon>Bacteria</taxon>
        <taxon>Pseudomonadati</taxon>
        <taxon>Bacteroidota</taxon>
        <taxon>Bacteroidia</taxon>
        <taxon>Bacteroidales</taxon>
        <taxon>Prevotellaceae</taxon>
        <taxon>Hallella</taxon>
    </lineage>
</organism>
<name>A0A7K0KKA0_9BACT</name>
<comment type="caution">
    <text evidence="3">The sequence shown here is derived from an EMBL/GenBank/DDBJ whole genome shotgun (WGS) entry which is preliminary data.</text>
</comment>
<dbReference type="AlphaFoldDB" id="A0A7K0KKA0"/>
<protein>
    <submittedName>
        <fullName evidence="3">Uncharacterized protein</fullName>
    </submittedName>
</protein>
<reference evidence="3 4" key="1">
    <citation type="submission" date="2019-08" db="EMBL/GenBank/DDBJ databases">
        <title>In-depth cultivation of the pig gut microbiome towards novel bacterial diversity and tailored functional studies.</title>
        <authorList>
            <person name="Wylensek D."/>
            <person name="Hitch T.C.A."/>
            <person name="Clavel T."/>
        </authorList>
    </citation>
    <scope>NUCLEOTIDE SEQUENCE [LARGE SCALE GENOMIC DNA]</scope>
    <source>
        <strain evidence="3 4">LKV-178-WT-2A</strain>
    </source>
</reference>
<keyword evidence="2" id="KW-1133">Transmembrane helix</keyword>
<dbReference type="RefSeq" id="WP_154535480.1">
    <property type="nucleotide sequence ID" value="NZ_VUNG01000059.1"/>
</dbReference>
<keyword evidence="2" id="KW-0472">Membrane</keyword>
<evidence type="ECO:0000313" key="3">
    <source>
        <dbReference type="EMBL" id="MST85880.1"/>
    </source>
</evidence>
<proteinExistence type="predicted"/>
<gene>
    <name evidence="3" type="ORF">FYJ73_14600</name>
</gene>
<evidence type="ECO:0000256" key="1">
    <source>
        <dbReference type="SAM" id="MobiDB-lite"/>
    </source>
</evidence>
<dbReference type="Proteomes" id="UP000438914">
    <property type="component" value="Unassembled WGS sequence"/>
</dbReference>
<sequence length="241" mass="26876">MPNINKPFYALAYSALGAALPPMPFKAAEIVSGFSFSSVIWKLVWLVSIVSFIILAGSLLYIIIYVVPIEKLIYKAIHPIVCIFAGKDEVGTSNDATKSTEEISAANHSKDQTEEQFAQMAEDPLDERHAMFLPYVNEDCKELPSMPILDILDEVFKGNRQKKDVGTALYCAKSLKWISSFPPHKQMAAVFGEEIVGSSSNFATYMPPIREIDRDYSRADNDFLVEVRGMKTRLRKAAGIN</sequence>
<evidence type="ECO:0000313" key="4">
    <source>
        <dbReference type="Proteomes" id="UP000438914"/>
    </source>
</evidence>
<keyword evidence="4" id="KW-1185">Reference proteome</keyword>
<feature type="region of interest" description="Disordered" evidence="1">
    <location>
        <begin position="91"/>
        <end position="116"/>
    </location>
</feature>
<evidence type="ECO:0000256" key="2">
    <source>
        <dbReference type="SAM" id="Phobius"/>
    </source>
</evidence>
<dbReference type="EMBL" id="VUNG01000059">
    <property type="protein sequence ID" value="MST85880.1"/>
    <property type="molecule type" value="Genomic_DNA"/>
</dbReference>
<feature type="transmembrane region" description="Helical" evidence="2">
    <location>
        <begin position="43"/>
        <end position="67"/>
    </location>
</feature>